<evidence type="ECO:0000313" key="2">
    <source>
        <dbReference type="EMBL" id="GAA3128532.1"/>
    </source>
</evidence>
<accession>A0ABP6MXB6</accession>
<gene>
    <name evidence="2" type="ORF">GCM10010466_19080</name>
</gene>
<protein>
    <recommendedName>
        <fullName evidence="4">Chitinase</fullName>
    </recommendedName>
</protein>
<feature type="transmembrane region" description="Helical" evidence="1">
    <location>
        <begin position="23"/>
        <end position="42"/>
    </location>
</feature>
<dbReference type="Gene3D" id="3.20.20.80">
    <property type="entry name" value="Glycosidases"/>
    <property type="match status" value="1"/>
</dbReference>
<dbReference type="InterPro" id="IPR052750">
    <property type="entry name" value="GH18_Chitinase"/>
</dbReference>
<keyword evidence="1" id="KW-0812">Transmembrane</keyword>
<keyword evidence="1" id="KW-0472">Membrane</keyword>
<sequence>MSVVADRSAARHAREPGTPPRSVVVLASVALTVTTGAALWALPSDTDEWMRPAQARAQTAATLAATRPAASGLAAAPSAPLRGTGPSGFAAFVDVVNDPRFNLPRAAQQNGVRWFTLGHLTAGQDGCTPRWGGRQDQGGNPVANRLGRLRTAGGDAGLSFGGSAGRELASACLVPGRLAAAYRQAVGAFDAAHIDFEIRDPADHEAVRRRAAAVATLQREKSGAGRPLAVSFTVPLTGEGLSSHDQLMLRTTREAGVRITAVNLLVPLRAAETARGRLRPVAAAVRAAQPQIARALGESPAWRRIALTPVLAGPTDLSAADARKLAGFAARHRLAWLSTRGATPVPEVVRLLAAPPR</sequence>
<keyword evidence="3" id="KW-1185">Reference proteome</keyword>
<evidence type="ECO:0008006" key="4">
    <source>
        <dbReference type="Google" id="ProtNLM"/>
    </source>
</evidence>
<evidence type="ECO:0000313" key="3">
    <source>
        <dbReference type="Proteomes" id="UP001500320"/>
    </source>
</evidence>
<keyword evidence="1" id="KW-1133">Transmembrane helix</keyword>
<proteinExistence type="predicted"/>
<evidence type="ECO:0000256" key="1">
    <source>
        <dbReference type="SAM" id="Phobius"/>
    </source>
</evidence>
<dbReference type="RefSeq" id="WP_344857930.1">
    <property type="nucleotide sequence ID" value="NZ_BAAAUT010000012.1"/>
</dbReference>
<comment type="caution">
    <text evidence="2">The sequence shown here is derived from an EMBL/GenBank/DDBJ whole genome shotgun (WGS) entry which is preliminary data.</text>
</comment>
<dbReference type="PANTHER" id="PTHR42976:SF1">
    <property type="entry name" value="GH18 DOMAIN-CONTAINING PROTEIN-RELATED"/>
    <property type="match status" value="1"/>
</dbReference>
<dbReference type="EMBL" id="BAAAUT010000012">
    <property type="protein sequence ID" value="GAA3128532.1"/>
    <property type="molecule type" value="Genomic_DNA"/>
</dbReference>
<dbReference type="Proteomes" id="UP001500320">
    <property type="component" value="Unassembled WGS sequence"/>
</dbReference>
<name>A0ABP6MXB6_9ACTN</name>
<organism evidence="2 3">
    <name type="scientific">Planomonospora alba</name>
    <dbReference type="NCBI Taxonomy" id="161354"/>
    <lineage>
        <taxon>Bacteria</taxon>
        <taxon>Bacillati</taxon>
        <taxon>Actinomycetota</taxon>
        <taxon>Actinomycetes</taxon>
        <taxon>Streptosporangiales</taxon>
        <taxon>Streptosporangiaceae</taxon>
        <taxon>Planomonospora</taxon>
    </lineage>
</organism>
<dbReference type="PANTHER" id="PTHR42976">
    <property type="entry name" value="BIFUNCTIONAL CHITINASE/LYSOZYME-RELATED"/>
    <property type="match status" value="1"/>
</dbReference>
<reference evidence="3" key="1">
    <citation type="journal article" date="2019" name="Int. J. Syst. Evol. Microbiol.">
        <title>The Global Catalogue of Microorganisms (GCM) 10K type strain sequencing project: providing services to taxonomists for standard genome sequencing and annotation.</title>
        <authorList>
            <consortium name="The Broad Institute Genomics Platform"/>
            <consortium name="The Broad Institute Genome Sequencing Center for Infectious Disease"/>
            <person name="Wu L."/>
            <person name="Ma J."/>
        </authorList>
    </citation>
    <scope>NUCLEOTIDE SEQUENCE [LARGE SCALE GENOMIC DNA]</scope>
    <source>
        <strain evidence="3">JCM 9373</strain>
    </source>
</reference>